<keyword evidence="10" id="KW-1185">Reference proteome</keyword>
<evidence type="ECO:0000256" key="5">
    <source>
        <dbReference type="ARBA" id="ARBA00023136"/>
    </source>
</evidence>
<dbReference type="InterPro" id="IPR006214">
    <property type="entry name" value="Bax_inhibitor_1-related"/>
</dbReference>
<keyword evidence="5 7" id="KW-0472">Membrane</keyword>
<name>A0A7R9C108_9CRUS</name>
<feature type="transmembrane region" description="Helical" evidence="7">
    <location>
        <begin position="161"/>
        <end position="180"/>
    </location>
</feature>
<dbReference type="SMART" id="SM00360">
    <property type="entry name" value="RRM"/>
    <property type="match status" value="1"/>
</dbReference>
<evidence type="ECO:0000256" key="1">
    <source>
        <dbReference type="ARBA" id="ARBA00004141"/>
    </source>
</evidence>
<evidence type="ECO:0000256" key="6">
    <source>
        <dbReference type="PROSITE-ProRule" id="PRU00176"/>
    </source>
</evidence>
<dbReference type="OrthoDB" id="1277691at2759"/>
<dbReference type="GO" id="GO:0016020">
    <property type="term" value="C:membrane"/>
    <property type="evidence" value="ECO:0007669"/>
    <property type="project" value="UniProtKB-SubCell"/>
</dbReference>
<feature type="transmembrane region" description="Helical" evidence="7">
    <location>
        <begin position="46"/>
        <end position="64"/>
    </location>
</feature>
<feature type="transmembrane region" description="Helical" evidence="7">
    <location>
        <begin position="104"/>
        <end position="124"/>
    </location>
</feature>
<dbReference type="InterPro" id="IPR035979">
    <property type="entry name" value="RBD_domain_sf"/>
</dbReference>
<organism evidence="9">
    <name type="scientific">Notodromas monacha</name>
    <dbReference type="NCBI Taxonomy" id="399045"/>
    <lineage>
        <taxon>Eukaryota</taxon>
        <taxon>Metazoa</taxon>
        <taxon>Ecdysozoa</taxon>
        <taxon>Arthropoda</taxon>
        <taxon>Crustacea</taxon>
        <taxon>Oligostraca</taxon>
        <taxon>Ostracoda</taxon>
        <taxon>Podocopa</taxon>
        <taxon>Podocopida</taxon>
        <taxon>Cypridocopina</taxon>
        <taxon>Cypridoidea</taxon>
        <taxon>Cyprididae</taxon>
        <taxon>Notodromas</taxon>
    </lineage>
</organism>
<dbReference type="InterPro" id="IPR012677">
    <property type="entry name" value="Nucleotide-bd_a/b_plait_sf"/>
</dbReference>
<dbReference type="AlphaFoldDB" id="A0A7R9C108"/>
<dbReference type="GO" id="GO:0003729">
    <property type="term" value="F:mRNA binding"/>
    <property type="evidence" value="ECO:0007669"/>
    <property type="project" value="TreeGrafter"/>
</dbReference>
<dbReference type="EMBL" id="OA888738">
    <property type="protein sequence ID" value="CAD7284018.1"/>
    <property type="molecule type" value="Genomic_DNA"/>
</dbReference>
<dbReference type="GO" id="GO:0005634">
    <property type="term" value="C:nucleus"/>
    <property type="evidence" value="ECO:0007669"/>
    <property type="project" value="TreeGrafter"/>
</dbReference>
<feature type="transmembrane region" description="Helical" evidence="7">
    <location>
        <begin position="76"/>
        <end position="98"/>
    </location>
</feature>
<evidence type="ECO:0000256" key="2">
    <source>
        <dbReference type="ARBA" id="ARBA00022692"/>
    </source>
</evidence>
<evidence type="ECO:0000256" key="4">
    <source>
        <dbReference type="ARBA" id="ARBA00022989"/>
    </source>
</evidence>
<evidence type="ECO:0000313" key="10">
    <source>
        <dbReference type="Proteomes" id="UP000678499"/>
    </source>
</evidence>
<accession>A0A7R9C108</accession>
<dbReference type="Pfam" id="PF00076">
    <property type="entry name" value="RRM_1"/>
    <property type="match status" value="1"/>
</dbReference>
<gene>
    <name evidence="9" type="ORF">NMOB1V02_LOCUS11626</name>
</gene>
<reference evidence="9" key="1">
    <citation type="submission" date="2020-11" db="EMBL/GenBank/DDBJ databases">
        <authorList>
            <person name="Tran Van P."/>
        </authorList>
    </citation>
    <scope>NUCLEOTIDE SEQUENCE</scope>
</reference>
<comment type="subcellular location">
    <subcellularLocation>
        <location evidence="1">Membrane</location>
        <topology evidence="1">Multi-pass membrane protein</topology>
    </subcellularLocation>
</comment>
<protein>
    <recommendedName>
        <fullName evidence="8">RRM domain-containing protein</fullName>
    </recommendedName>
</protein>
<evidence type="ECO:0000259" key="8">
    <source>
        <dbReference type="PROSITE" id="PS50102"/>
    </source>
</evidence>
<dbReference type="InterPro" id="IPR000504">
    <property type="entry name" value="RRM_dom"/>
</dbReference>
<keyword evidence="4 7" id="KW-1133">Transmembrane helix</keyword>
<dbReference type="Proteomes" id="UP000678499">
    <property type="component" value="Unassembled WGS sequence"/>
</dbReference>
<sequence length="400" mass="44282">MRVVAWAPKCAPRVAKYLQSVYALMGVSLLFTAVGSYVAVKGSFMAESFLGGFIALLCILGITFMSPTAENLKTRIGLLFAASFFMGHGMWPLLVAAIQVDPTIIMTCLLGTAVVFVAFSLGALTARPGSYLFLGHSILYVMSWVSLTILTQLLVGFPGRWVFTVYPYVSLAIALAFVLYDTQMIAARCSLGYRDVVLDAAMLLIDFIEIFRFLVAIMTSNKKKERTKIFVGRLPEVCNAEELRALFEKYGTVTECDVLNRFGFVHMSTAEEAEEAIKCLNQINFKGSRITVEHSTGKRGWRSLGVARGSVSLRSPMIVRSPELLDGRFSSVSACRAPVRSWPFYERRLDSSMQSSATAAYYNDSYFSRLESSPTYVPAYTSSTRYATSGRSVRDSAYPY</sequence>
<evidence type="ECO:0000313" key="9">
    <source>
        <dbReference type="EMBL" id="CAD7284018.1"/>
    </source>
</evidence>
<keyword evidence="2 7" id="KW-0812">Transmembrane</keyword>
<feature type="transmembrane region" description="Helical" evidence="7">
    <location>
        <begin position="131"/>
        <end position="155"/>
    </location>
</feature>
<proteinExistence type="predicted"/>
<feature type="transmembrane region" description="Helical" evidence="7">
    <location>
        <begin position="21"/>
        <end position="40"/>
    </location>
</feature>
<dbReference type="CDD" id="cd12343">
    <property type="entry name" value="RRM1_2_CoAA_like"/>
    <property type="match status" value="1"/>
</dbReference>
<dbReference type="EMBL" id="CAJPEX010006701">
    <property type="protein sequence ID" value="CAG0924170.1"/>
    <property type="molecule type" value="Genomic_DNA"/>
</dbReference>
<feature type="domain" description="RRM" evidence="8">
    <location>
        <begin position="227"/>
        <end position="297"/>
    </location>
</feature>
<dbReference type="PROSITE" id="PS50102">
    <property type="entry name" value="RRM"/>
    <property type="match status" value="1"/>
</dbReference>
<dbReference type="PANTHER" id="PTHR48025:SF26">
    <property type="entry name" value="HETEROGENEOUS NUCLEAR RIBONUCLEOPROTEIN M-RELATED"/>
    <property type="match status" value="1"/>
</dbReference>
<dbReference type="SUPFAM" id="SSF54928">
    <property type="entry name" value="RNA-binding domain, RBD"/>
    <property type="match status" value="1"/>
</dbReference>
<dbReference type="PANTHER" id="PTHR48025">
    <property type="entry name" value="OS02G0815200 PROTEIN"/>
    <property type="match status" value="1"/>
</dbReference>
<evidence type="ECO:0000256" key="7">
    <source>
        <dbReference type="SAM" id="Phobius"/>
    </source>
</evidence>
<dbReference type="Gene3D" id="3.30.70.330">
    <property type="match status" value="1"/>
</dbReference>
<dbReference type="InterPro" id="IPR050502">
    <property type="entry name" value="Euk_RNA-bind_prot"/>
</dbReference>
<dbReference type="Pfam" id="PF01027">
    <property type="entry name" value="Bax1-I"/>
    <property type="match status" value="1"/>
</dbReference>
<keyword evidence="3 6" id="KW-0694">RNA-binding</keyword>
<evidence type="ECO:0000256" key="3">
    <source>
        <dbReference type="ARBA" id="ARBA00022884"/>
    </source>
</evidence>